<evidence type="ECO:0000256" key="2">
    <source>
        <dbReference type="SAM" id="Phobius"/>
    </source>
</evidence>
<feature type="transmembrane region" description="Helical" evidence="2">
    <location>
        <begin position="6"/>
        <end position="27"/>
    </location>
</feature>
<keyword evidence="2" id="KW-0812">Transmembrane</keyword>
<keyword evidence="2" id="KW-1133">Transmembrane helix</keyword>
<evidence type="ECO:0000313" key="4">
    <source>
        <dbReference type="Proteomes" id="UP000198510"/>
    </source>
</evidence>
<gene>
    <name evidence="3" type="ORF">SAMN05421823_11565</name>
</gene>
<name>A0A1G9U2I0_9BACT</name>
<sequence>MSWLHFLFILTGGYGTYYGAVIAWDVLKNRRGRQTEEDSYYSLAELDTEPVVTPQDPPMPDSAPVSEVLPPVAGTELLGEEAEKAASEEFDMEALPLFGAPEERLNGEEDVLPIGGDLMFHRPPTGQGLSLSELMKQVKAEAQVASSQIEFS</sequence>
<keyword evidence="4" id="KW-1185">Reference proteome</keyword>
<dbReference type="AlphaFoldDB" id="A0A1G9U2I0"/>
<reference evidence="3 4" key="1">
    <citation type="submission" date="2016-10" db="EMBL/GenBank/DDBJ databases">
        <authorList>
            <person name="de Groot N.N."/>
        </authorList>
    </citation>
    <scope>NUCLEOTIDE SEQUENCE [LARGE SCALE GENOMIC DNA]</scope>
    <source>
        <strain evidence="3 4">DSM 25186</strain>
    </source>
</reference>
<organism evidence="3 4">
    <name type="scientific">Catalinimonas alkaloidigena</name>
    <dbReference type="NCBI Taxonomy" id="1075417"/>
    <lineage>
        <taxon>Bacteria</taxon>
        <taxon>Pseudomonadati</taxon>
        <taxon>Bacteroidota</taxon>
        <taxon>Cytophagia</taxon>
        <taxon>Cytophagales</taxon>
        <taxon>Catalimonadaceae</taxon>
        <taxon>Catalinimonas</taxon>
    </lineage>
</organism>
<feature type="region of interest" description="Disordered" evidence="1">
    <location>
        <begin position="47"/>
        <end position="68"/>
    </location>
</feature>
<evidence type="ECO:0000256" key="1">
    <source>
        <dbReference type="SAM" id="MobiDB-lite"/>
    </source>
</evidence>
<dbReference type="RefSeq" id="WP_089688124.1">
    <property type="nucleotide sequence ID" value="NZ_FNFO01000015.1"/>
</dbReference>
<protein>
    <submittedName>
        <fullName evidence="3">Uncharacterized protein</fullName>
    </submittedName>
</protein>
<keyword evidence="2" id="KW-0472">Membrane</keyword>
<accession>A0A1G9U2I0</accession>
<dbReference type="EMBL" id="FNFO01000015">
    <property type="protein sequence ID" value="SDM54118.1"/>
    <property type="molecule type" value="Genomic_DNA"/>
</dbReference>
<dbReference type="Proteomes" id="UP000198510">
    <property type="component" value="Unassembled WGS sequence"/>
</dbReference>
<proteinExistence type="predicted"/>
<evidence type="ECO:0000313" key="3">
    <source>
        <dbReference type="EMBL" id="SDM54118.1"/>
    </source>
</evidence>
<dbReference type="STRING" id="1075417.SAMN05421823_11565"/>
<dbReference type="OrthoDB" id="769052at2"/>